<dbReference type="InterPro" id="IPR003591">
    <property type="entry name" value="Leu-rich_rpt_typical-subtyp"/>
</dbReference>
<evidence type="ECO:0000256" key="1">
    <source>
        <dbReference type="ARBA" id="ARBA00004251"/>
    </source>
</evidence>
<dbReference type="FunFam" id="1.10.510.10:FF:000569">
    <property type="entry name" value="Serine/threonine-protein kinase-like protein CCR4"/>
    <property type="match status" value="1"/>
</dbReference>
<dbReference type="GO" id="GO:0004674">
    <property type="term" value="F:protein serine/threonine kinase activity"/>
    <property type="evidence" value="ECO:0007669"/>
    <property type="project" value="UniProtKB-KW"/>
</dbReference>
<evidence type="ECO:0000256" key="2">
    <source>
        <dbReference type="ARBA" id="ARBA00008684"/>
    </source>
</evidence>
<keyword evidence="6" id="KW-0723">Serine/threonine-protein kinase</keyword>
<dbReference type="SUPFAM" id="SSF56112">
    <property type="entry name" value="Protein kinase-like (PK-like)"/>
    <property type="match status" value="1"/>
</dbReference>
<organism evidence="24 25">
    <name type="scientific">Forsythia ovata</name>
    <dbReference type="NCBI Taxonomy" id="205694"/>
    <lineage>
        <taxon>Eukaryota</taxon>
        <taxon>Viridiplantae</taxon>
        <taxon>Streptophyta</taxon>
        <taxon>Embryophyta</taxon>
        <taxon>Tracheophyta</taxon>
        <taxon>Spermatophyta</taxon>
        <taxon>Magnoliopsida</taxon>
        <taxon>eudicotyledons</taxon>
        <taxon>Gunneridae</taxon>
        <taxon>Pentapetalae</taxon>
        <taxon>asterids</taxon>
        <taxon>lamiids</taxon>
        <taxon>Lamiales</taxon>
        <taxon>Oleaceae</taxon>
        <taxon>Forsythieae</taxon>
        <taxon>Forsythia</taxon>
    </lineage>
</organism>
<dbReference type="FunFam" id="3.80.10.10:FF:000400">
    <property type="entry name" value="Nuclear pore complex protein NUP107"/>
    <property type="match status" value="1"/>
</dbReference>
<dbReference type="GO" id="GO:0005886">
    <property type="term" value="C:plasma membrane"/>
    <property type="evidence" value="ECO:0007669"/>
    <property type="project" value="UniProtKB-SubCell"/>
</dbReference>
<dbReference type="Pfam" id="PF00069">
    <property type="entry name" value="Pkinase"/>
    <property type="match status" value="1"/>
</dbReference>
<dbReference type="GO" id="GO:0005524">
    <property type="term" value="F:ATP binding"/>
    <property type="evidence" value="ECO:0007669"/>
    <property type="project" value="UniProtKB-UniRule"/>
</dbReference>
<dbReference type="InterPro" id="IPR032675">
    <property type="entry name" value="LRR_dom_sf"/>
</dbReference>
<dbReference type="Pfam" id="PF08263">
    <property type="entry name" value="LRRNT_2"/>
    <property type="match status" value="1"/>
</dbReference>
<evidence type="ECO:0000256" key="3">
    <source>
        <dbReference type="ARBA" id="ARBA00009592"/>
    </source>
</evidence>
<dbReference type="PANTHER" id="PTHR48052">
    <property type="entry name" value="UNNAMED PRODUCT"/>
    <property type="match status" value="1"/>
</dbReference>
<keyword evidence="25" id="KW-1185">Reference proteome</keyword>
<dbReference type="Gene3D" id="3.30.200.20">
    <property type="entry name" value="Phosphorylase Kinase, domain 1"/>
    <property type="match status" value="1"/>
</dbReference>
<keyword evidence="9 22" id="KW-0812">Transmembrane</keyword>
<comment type="subcellular location">
    <subcellularLocation>
        <location evidence="1">Cell membrane</location>
        <topology evidence="1">Single-pass type I membrane protein</topology>
    </subcellularLocation>
</comment>
<keyword evidence="13" id="KW-0418">Kinase</keyword>
<evidence type="ECO:0000256" key="16">
    <source>
        <dbReference type="ARBA" id="ARBA00023136"/>
    </source>
</evidence>
<dbReference type="Pfam" id="PF13855">
    <property type="entry name" value="LRR_8"/>
    <property type="match status" value="3"/>
</dbReference>
<feature type="transmembrane region" description="Helical" evidence="22">
    <location>
        <begin position="874"/>
        <end position="897"/>
    </location>
</feature>
<evidence type="ECO:0000256" key="8">
    <source>
        <dbReference type="ARBA" id="ARBA00022679"/>
    </source>
</evidence>
<evidence type="ECO:0000256" key="19">
    <source>
        <dbReference type="ARBA" id="ARBA00047899"/>
    </source>
</evidence>
<dbReference type="PROSITE" id="PS50011">
    <property type="entry name" value="PROTEIN_KINASE_DOM"/>
    <property type="match status" value="1"/>
</dbReference>
<dbReference type="Gene3D" id="3.80.10.10">
    <property type="entry name" value="Ribonuclease Inhibitor"/>
    <property type="match status" value="4"/>
</dbReference>
<comment type="catalytic activity">
    <reaction evidence="19">
        <text>L-threonyl-[protein] + ATP = O-phospho-L-threonyl-[protein] + ADP + H(+)</text>
        <dbReference type="Rhea" id="RHEA:46608"/>
        <dbReference type="Rhea" id="RHEA-COMP:11060"/>
        <dbReference type="Rhea" id="RHEA-COMP:11605"/>
        <dbReference type="ChEBI" id="CHEBI:15378"/>
        <dbReference type="ChEBI" id="CHEBI:30013"/>
        <dbReference type="ChEBI" id="CHEBI:30616"/>
        <dbReference type="ChEBI" id="CHEBI:61977"/>
        <dbReference type="ChEBI" id="CHEBI:456216"/>
        <dbReference type="EC" id="2.7.11.1"/>
    </reaction>
</comment>
<comment type="similarity">
    <text evidence="2">Belongs to the protein kinase superfamily. Ser/Thr protein kinase family.</text>
</comment>
<evidence type="ECO:0000256" key="4">
    <source>
        <dbReference type="ARBA" id="ARBA00012513"/>
    </source>
</evidence>
<evidence type="ECO:0000256" key="9">
    <source>
        <dbReference type="ARBA" id="ARBA00022692"/>
    </source>
</evidence>
<comment type="catalytic activity">
    <reaction evidence="20">
        <text>L-seryl-[protein] + ATP = O-phospho-L-seryl-[protein] + ADP + H(+)</text>
        <dbReference type="Rhea" id="RHEA:17989"/>
        <dbReference type="Rhea" id="RHEA-COMP:9863"/>
        <dbReference type="Rhea" id="RHEA-COMP:11604"/>
        <dbReference type="ChEBI" id="CHEBI:15378"/>
        <dbReference type="ChEBI" id="CHEBI:29999"/>
        <dbReference type="ChEBI" id="CHEBI:30616"/>
        <dbReference type="ChEBI" id="CHEBI:83421"/>
        <dbReference type="ChEBI" id="CHEBI:456216"/>
        <dbReference type="EC" id="2.7.11.1"/>
    </reaction>
</comment>
<evidence type="ECO:0000256" key="22">
    <source>
        <dbReference type="SAM" id="Phobius"/>
    </source>
</evidence>
<keyword evidence="17" id="KW-0675">Receptor</keyword>
<dbReference type="InterPro" id="IPR017441">
    <property type="entry name" value="Protein_kinase_ATP_BS"/>
</dbReference>
<evidence type="ECO:0000256" key="6">
    <source>
        <dbReference type="ARBA" id="ARBA00022527"/>
    </source>
</evidence>
<keyword evidence="7" id="KW-0433">Leucine-rich repeat</keyword>
<dbReference type="EC" id="2.7.11.1" evidence="4"/>
<dbReference type="InterPro" id="IPR000719">
    <property type="entry name" value="Prot_kinase_dom"/>
</dbReference>
<keyword evidence="11" id="KW-0677">Repeat</keyword>
<dbReference type="InterPro" id="IPR011009">
    <property type="entry name" value="Kinase-like_dom_sf"/>
</dbReference>
<keyword evidence="14 21" id="KW-0067">ATP-binding</keyword>
<dbReference type="Proteomes" id="UP001604277">
    <property type="component" value="Unassembled WGS sequence"/>
</dbReference>
<evidence type="ECO:0000256" key="7">
    <source>
        <dbReference type="ARBA" id="ARBA00022614"/>
    </source>
</evidence>
<feature type="binding site" evidence="21">
    <location>
        <position position="966"/>
    </location>
    <ligand>
        <name>ATP</name>
        <dbReference type="ChEBI" id="CHEBI:30616"/>
    </ligand>
</feature>
<keyword evidence="10" id="KW-0732">Signal</keyword>
<evidence type="ECO:0000256" key="21">
    <source>
        <dbReference type="PROSITE-ProRule" id="PRU10141"/>
    </source>
</evidence>
<keyword evidence="8" id="KW-0808">Transferase</keyword>
<proteinExistence type="inferred from homology"/>
<name>A0ABD1X609_9LAMI</name>
<dbReference type="InterPro" id="IPR013210">
    <property type="entry name" value="LRR_N_plant-typ"/>
</dbReference>
<keyword evidence="16 22" id="KW-0472">Membrane</keyword>
<dbReference type="Gene3D" id="1.10.510.10">
    <property type="entry name" value="Transferase(Phosphotransferase) domain 1"/>
    <property type="match status" value="1"/>
</dbReference>
<evidence type="ECO:0000256" key="17">
    <source>
        <dbReference type="ARBA" id="ARBA00023170"/>
    </source>
</evidence>
<dbReference type="PROSITE" id="PS00107">
    <property type="entry name" value="PROTEIN_KINASE_ATP"/>
    <property type="match status" value="1"/>
</dbReference>
<keyword evidence="18" id="KW-0325">Glycoprotein</keyword>
<dbReference type="SUPFAM" id="SSF52047">
    <property type="entry name" value="RNI-like"/>
    <property type="match status" value="2"/>
</dbReference>
<dbReference type="FunFam" id="3.80.10.10:FF:000385">
    <property type="entry name" value="Leucine-rich repeat family protein"/>
    <property type="match status" value="1"/>
</dbReference>
<evidence type="ECO:0000256" key="15">
    <source>
        <dbReference type="ARBA" id="ARBA00022989"/>
    </source>
</evidence>
<keyword evidence="15 22" id="KW-1133">Transmembrane helix</keyword>
<evidence type="ECO:0000256" key="20">
    <source>
        <dbReference type="ARBA" id="ARBA00048679"/>
    </source>
</evidence>
<dbReference type="AlphaFoldDB" id="A0ABD1X609"/>
<evidence type="ECO:0000256" key="5">
    <source>
        <dbReference type="ARBA" id="ARBA00022475"/>
    </source>
</evidence>
<dbReference type="InterPro" id="IPR008271">
    <property type="entry name" value="Ser/Thr_kinase_AS"/>
</dbReference>
<dbReference type="InterPro" id="IPR001611">
    <property type="entry name" value="Leu-rich_rpt"/>
</dbReference>
<dbReference type="Pfam" id="PF00560">
    <property type="entry name" value="LRR_1"/>
    <property type="match status" value="4"/>
</dbReference>
<evidence type="ECO:0000313" key="24">
    <source>
        <dbReference type="EMBL" id="KAL2556373.1"/>
    </source>
</evidence>
<sequence>MDALLFFAATHREVGSIGFNAGVLSCLEYLEAALWAEDEEEKVASLLSELRLEEIGAGKVLKRVYLDVASVDKDRSDNEEVLLKLLQVVLKGKDEKARREMKVLVTKMLFSSASLPQAAAIHLLQFQNSLPESTRFLLPWNQSISHCQWPGVSCYSEEDFGVESLNLTRYGLSGIFEKSVSNLCKLPDLLILDISGNNFTGKIPALLGNCSKLNTILLNENGFSGSIPVQLFKSRQILQIDLGYNLLTGIIPPEVGQCNSLEYLGLYNNFLNGEIPVELFTLPNLKFLHLSTNNLTKGLHDFPSLCSLSDLRIHENSFSGPLPVSLSHCRNLSVLYASSNNLGGIIPPNTFKGLQELEFLYLDRNKFEGEIPESLWGLRNLKELILADNMFNQSISEDISRFKQITYLDLSGNNLTGHIPRSISSLGNLNHLFLYDNMITSFLPPEIGNCSSLVEIRLQHNFISGNLPSEICELHSLRVFHAFNNQIEGHLSQCIERMSSLEELALYNNRLTGRIPSGFSNLTNLTFVSLAHNDLTGAIPSDLGKNNLPGLVKLDLTGNRLNGRIPSGMCAGNRLVVLALGNNNFNGRFPKEIMRCKSLNRLILRNNLLQGSIPDGIEKNSGISFFDIRGNLLEGRIPIRFGFWSNLSMIDLSENKFSGSIPKEFGNLQNLQVLRISSNRLTGEIPRELIHCPKLTELDLSTNNLSGQLPPGILSSFIMKSIQLQENKFNGVIPDSFTSSQSLQELQLGSNMLEGPIPCSLSKIRHFSSVLNLSMNKLSGEIPKCLSNLDKLEILDISSNGFSGEIPSEVNNMVSLSFVNISFNLLSGKIPDSWGKILDSHPGSSLGNPRLCLISTESTYCGKKDTKSYTRGKILAGIMAAVVLLLAFLLAAVYILLIRIQNSSSTEQSILHSQSRTEDLPDDLNFEDILHATERWSDKYVIGRGKHGTVYRTQSVRSRKNWAVKKVDLSESQISVEMRTLSLIRHRNVVRMEGYSIRNGYGYIVTDYMPGGTLHELVHQENPRMALNWETRFRIALGIAQGLSYLHHDCVPKIIHRDIKSNNILMDSELEPKIGDFGTAKLDSDIDESSTVSEIVGTLGYIAPENAYSTRLSEKCDVYSYGVILLELLCRKLPVDSSFEEGLDIASWVRKNLQSNSSDFLSCFDEEIQCWDLEEQRKALDLMDIAIKCTEFMADNRPSMREVVGSLISLNCRRKSSVNNTGNSGI</sequence>
<dbReference type="SMART" id="SM00369">
    <property type="entry name" value="LRR_TYP"/>
    <property type="match status" value="12"/>
</dbReference>
<dbReference type="GO" id="GO:0009653">
    <property type="term" value="P:anatomical structure morphogenesis"/>
    <property type="evidence" value="ECO:0007669"/>
    <property type="project" value="UniProtKB-ARBA"/>
</dbReference>
<evidence type="ECO:0000256" key="13">
    <source>
        <dbReference type="ARBA" id="ARBA00022777"/>
    </source>
</evidence>
<evidence type="ECO:0000256" key="10">
    <source>
        <dbReference type="ARBA" id="ARBA00022729"/>
    </source>
</evidence>
<dbReference type="PROSITE" id="PS00108">
    <property type="entry name" value="PROTEIN_KINASE_ST"/>
    <property type="match status" value="1"/>
</dbReference>
<dbReference type="EMBL" id="JBFOLJ010000001">
    <property type="protein sequence ID" value="KAL2556373.1"/>
    <property type="molecule type" value="Genomic_DNA"/>
</dbReference>
<dbReference type="FunFam" id="3.80.10.10:FF:000095">
    <property type="entry name" value="LRR receptor-like serine/threonine-protein kinase GSO1"/>
    <property type="match status" value="1"/>
</dbReference>
<evidence type="ECO:0000259" key="23">
    <source>
        <dbReference type="PROSITE" id="PS50011"/>
    </source>
</evidence>
<evidence type="ECO:0000256" key="11">
    <source>
        <dbReference type="ARBA" id="ARBA00022737"/>
    </source>
</evidence>
<reference evidence="25" key="1">
    <citation type="submission" date="2024-07" db="EMBL/GenBank/DDBJ databases">
        <title>Two chromosome-level genome assemblies of Korean endemic species Abeliophyllum distichum and Forsythia ovata (Oleaceae).</title>
        <authorList>
            <person name="Jang H."/>
        </authorList>
    </citation>
    <scope>NUCLEOTIDE SEQUENCE [LARGE SCALE GENOMIC DNA]</scope>
</reference>
<comment type="caution">
    <text evidence="24">The sequence shown here is derived from an EMBL/GenBank/DDBJ whole genome shotgun (WGS) entry which is preliminary data.</text>
</comment>
<evidence type="ECO:0000256" key="14">
    <source>
        <dbReference type="ARBA" id="ARBA00022840"/>
    </source>
</evidence>
<feature type="domain" description="Protein kinase" evidence="23">
    <location>
        <begin position="936"/>
        <end position="1210"/>
    </location>
</feature>
<protein>
    <recommendedName>
        <fullName evidence="4">non-specific serine/threonine protein kinase</fullName>
        <ecNumber evidence="4">2.7.11.1</ecNumber>
    </recommendedName>
</protein>
<dbReference type="GO" id="GO:0006952">
    <property type="term" value="P:defense response"/>
    <property type="evidence" value="ECO:0007669"/>
    <property type="project" value="UniProtKB-ARBA"/>
</dbReference>
<dbReference type="SMART" id="SM00220">
    <property type="entry name" value="S_TKc"/>
    <property type="match status" value="1"/>
</dbReference>
<keyword evidence="12 21" id="KW-0547">Nucleotide-binding</keyword>
<evidence type="ECO:0000256" key="12">
    <source>
        <dbReference type="ARBA" id="ARBA00022741"/>
    </source>
</evidence>
<comment type="similarity">
    <text evidence="3">Belongs to the RLP family.</text>
</comment>
<evidence type="ECO:0000313" key="25">
    <source>
        <dbReference type="Proteomes" id="UP001604277"/>
    </source>
</evidence>
<dbReference type="GO" id="GO:0099402">
    <property type="term" value="P:plant organ development"/>
    <property type="evidence" value="ECO:0007669"/>
    <property type="project" value="UniProtKB-ARBA"/>
</dbReference>
<dbReference type="GO" id="GO:0051707">
    <property type="term" value="P:response to other organism"/>
    <property type="evidence" value="ECO:0007669"/>
    <property type="project" value="UniProtKB-ARBA"/>
</dbReference>
<dbReference type="PANTHER" id="PTHR48052:SF8">
    <property type="entry name" value="LRR RECEPTOR-LIKE SERINE_THREONINE-PROTEIN KINASE FLS2"/>
    <property type="match status" value="1"/>
</dbReference>
<gene>
    <name evidence="24" type="ORF">Fot_01112</name>
</gene>
<accession>A0ABD1X609</accession>
<evidence type="ECO:0000256" key="18">
    <source>
        <dbReference type="ARBA" id="ARBA00023180"/>
    </source>
</evidence>
<keyword evidence="5" id="KW-1003">Cell membrane</keyword>